<dbReference type="Proteomes" id="UP000829196">
    <property type="component" value="Unassembled WGS sequence"/>
</dbReference>
<dbReference type="AlphaFoldDB" id="A0A8T3AU85"/>
<protein>
    <submittedName>
        <fullName evidence="1">Uncharacterized protein</fullName>
    </submittedName>
</protein>
<reference evidence="1" key="1">
    <citation type="journal article" date="2022" name="Front. Genet.">
        <title>Chromosome-Scale Assembly of the Dendrobium nobile Genome Provides Insights Into the Molecular Mechanism of the Biosynthesis of the Medicinal Active Ingredient of Dendrobium.</title>
        <authorList>
            <person name="Xu Q."/>
            <person name="Niu S.-C."/>
            <person name="Li K.-L."/>
            <person name="Zheng P.-J."/>
            <person name="Zhang X.-J."/>
            <person name="Jia Y."/>
            <person name="Liu Y."/>
            <person name="Niu Y.-X."/>
            <person name="Yu L.-H."/>
            <person name="Chen D.-F."/>
            <person name="Zhang G.-Q."/>
        </authorList>
    </citation>
    <scope>NUCLEOTIDE SEQUENCE</scope>
    <source>
        <tissue evidence="1">Leaf</tissue>
    </source>
</reference>
<accession>A0A8T3AU85</accession>
<keyword evidence="2" id="KW-1185">Reference proteome</keyword>
<organism evidence="1 2">
    <name type="scientific">Dendrobium nobile</name>
    <name type="common">Orchid</name>
    <dbReference type="NCBI Taxonomy" id="94219"/>
    <lineage>
        <taxon>Eukaryota</taxon>
        <taxon>Viridiplantae</taxon>
        <taxon>Streptophyta</taxon>
        <taxon>Embryophyta</taxon>
        <taxon>Tracheophyta</taxon>
        <taxon>Spermatophyta</taxon>
        <taxon>Magnoliopsida</taxon>
        <taxon>Liliopsida</taxon>
        <taxon>Asparagales</taxon>
        <taxon>Orchidaceae</taxon>
        <taxon>Epidendroideae</taxon>
        <taxon>Malaxideae</taxon>
        <taxon>Dendrobiinae</taxon>
        <taxon>Dendrobium</taxon>
    </lineage>
</organism>
<evidence type="ECO:0000313" key="2">
    <source>
        <dbReference type="Proteomes" id="UP000829196"/>
    </source>
</evidence>
<sequence length="75" mass="8485">MEGFGQMVLQLWRSFTTDEGRRCKIQADLVEWLAARAELQMKFKQGRECKGLWLSCLVAIWSEAASSNWTGSAGD</sequence>
<name>A0A8T3AU85_DENNO</name>
<comment type="caution">
    <text evidence="1">The sequence shown here is derived from an EMBL/GenBank/DDBJ whole genome shotgun (WGS) entry which is preliminary data.</text>
</comment>
<gene>
    <name evidence="1" type="ORF">KFK09_017830</name>
</gene>
<evidence type="ECO:0000313" key="1">
    <source>
        <dbReference type="EMBL" id="KAI0499624.1"/>
    </source>
</evidence>
<proteinExistence type="predicted"/>
<dbReference type="EMBL" id="JAGYWB010000013">
    <property type="protein sequence ID" value="KAI0499624.1"/>
    <property type="molecule type" value="Genomic_DNA"/>
</dbReference>